<feature type="domain" description="MBG" evidence="4">
    <location>
        <begin position="3045"/>
        <end position="3115"/>
    </location>
</feature>
<evidence type="ECO:0000313" key="7">
    <source>
        <dbReference type="Proteomes" id="UP001501367"/>
    </source>
</evidence>
<sequence>MQSQTIKYVTVNGSGSKDGSSWSNASENLQKMISSSDSGTQIWIARGTYTPKVALAPNGSAQDRNNTFGLKKGVQLYGGFIGNENSLSQRNITANETILSGNLGGGNFAHHVILIYALEENENYYLNGLTISDGKADSLEYYKISTETKKNSINDNIKDKYPDWFVSMTESPYYSYASLGLQLAGFSGLPSIASIPGGDMVTTEILNTSYPKSNGGAIYNIKGVLTLENVTFKNNQGIIGGAICLQEGARANFTNCIFSNNTATDNGGAISNSDSYLTIAGGNFNANSAPLGGVISDLDGKLLNLSNVTFSNNLANKIKTGTGYGGAIYIEKVSQDNSSSRIVNNCTFDNNSADVAGAIYADENIRNLKITNSAFTGNNALMEASATIAGGGGAILLRRVINAEITSNNFSNNKALKSIGGGTFAVETNGITFSGNTFSGNASLLGGAACFIENKNTTTLTGNTFTGNSVTDTSSYSVSGFGGAIVSANDNNIKISDNIFTGNTATKFGGAINFETITVNSVINNNIFKTNSASEFGGAIYANVVSNNITTKLTINNNNFESNNSVKRGGGIFLANYSTTDIRDNSFVGNKSYFGAVLDIESYTKNQFFNNTVKNNVGVADSAGYSGCIIAVFEGVNKLYNNVFTGNESFTTIFQPNSTVDFINNTVWNESPGYGIYTFSKNVKLYNNILEELTVSSTSADVQSNSFRYDSQNNFVNKNNNIRETNPYFADAANYNFNLTGCSSIINKGNNSLYSSEYPNTDFLGKNRKVNTIDIGAYENELGASGKTAPTAVAAQSFCNEAIVNDLKATGTNVKWYSQASGGSSLASNTALVSGNTYYASQTVNGCESDRTSVSVSISSTQAPTAQSPQNFIIGQAGAKIVVNGSNLKWYTQEKDGTALTATPSLNMSSENSATYWVSQTNANNCESIRTKIVVNVTKIPLTIKAVNKVKVFDGSVYGNSNYTVTYSGFESGDSQSNSTSGTLSFSGDAATATEPGIYKIIPQGITSTKYTVLYEEGTLEIKSNLILTDNILYVKQNGSGDGSSWNSPLSNLELALTRASNINSVHTDDTDPKKVKKIFVAKGTYQVTSGKSYIMPKNIEIYGGFDPDNAITNLTHQRITGNLNDGSILKGNNASVIKNDDNSLTSSALLNGFTITSGSATNGGGIYNKKVAARFENCIIRANNATTNGGAIYNENANTTWVNCLIVNNTAPNGASIYNNASLPTLLNLTIADNTGAQGAALYNASGSSARIVNTVSVKNNSDIVNNASTPSYENSLIQGIGGVTSTTTVFDANYSLLTTSPALNAGKNNPASIAFPAKDLKGKSRIIDTNVDIGAFERNKTQTITVAALTKKYGDEPFTHGTATSGLPLEYTSSNTSIAIIENGKIKPVGAGTATITLKQSGNDSEYDAAPQTDFLLTVNKAALTVTADNKLFFENGSVFKDFSVSYTGFVLGDTPSTAFGGAIAYGGTAVTATTIGNYVITPSGLTSLNYNITYNNGKLTIESDVQLTDGTIYVKKGSAGKGTSWDDALGEVAEGLKLAYSLNTSTRPDVTKANKIYVAKGTYAPQYSPKDSSNFADEDTDNSFLLVDGVKIYGGFDGSIANESISNRQIQKNKTILDSYNPVTGQKVHHIVIVSNSTGDNEIDGFTIMNGAGGFGSWMGAGATMTIKGKPITQAFGSGIRVHSSNLNIKNCTITGNSSGNQAGAMYITDVSNVSVFNTLFYNNSADHYGASGTSMVISEANVKIYNSTFGDSQNSFQIVTDHVNANLEVYNSIFRYFADPTHNDINKSRGTITVKNSFLPNAETFYSSKGFVLANNIYNVDPGFIDVNANNFALKTSSVVVDKGDNSFYNTAIYHDKDIADDKRVQNNTIDMGCFESKLPQTITASDLTKNYGDSDFVNEAVTVNTGLALTYTKSSNTTVAAIVNGKIHTQNAGTTTITVAVAGNETYAPTEKTFVLTIAKANLTVKANDKTKLANNLAMSNADYDVSYTGFVNGDDRSKLTGSLVYSGNAIGKTEVGIYTDGIMPGGLSSNNYNFIYNAGTLKILPNAALTNNTLYVKQGAVGGDGSTWQLALSDLSLALRYATILNNNASNTVNKIYVAQGTYTPKYSSRDNSNFIDEGKDNSFLLPDGVKLYGGFDGNIANESLTDRNIKENKTILDGQSTINHIITVSNSAGNNEIDGFSIVKGKAASATLGTEGTVTINGKAITREYGGGMRVHSSNLTVKNCIFSENSSGHRGGGMYITDNSNVSIYNTLFYGNLVSNTGAQGTSVALNDATVKIVNTTFGDNISNSAHIFTNGTSNLEVFNTVFRDNPGNNDIYRVTGTVTVKNSLLSKAQSLYAPMALANNFYEQPADFVDANAFNFALKTTSPAINKGDNTLYNVSIAGNKDIANNSRFQSTTIDMGCYESKILQTIDVDDITKKYTDADFVIGTASSGLLPLTYSSDNKNIAYITKDNKIHIVGVGQAIITVVQSGDEIYAPATKTFKLTVGKGDFSATLQPETYTYDGAAKYLNVTALPAGVSVSYEGNGQINAGDYIVKAIINGGEYYNDITLSNTLKIDKKELLGISFPSNTFTYDGFDKHPEISGTLPEGVSVVYSNTQKNAGAYNNVKATISGSNYNTFELTTSMTINKADLPSGIFLLEKEEVYDGTPKSLSLDGMLPDGATVTYINNDNINVGSYNVTVNINGGINYNDKQLIAKLTIVKGNLTDNFVLASNTFTYDGSEKSLTIQGGLPNQVSVSYTNNDKIEVGTYRVYAVLSKPNYNDKVVEADLIIEPKTINAIAQGKVSKVYNATAVIALNADNFALEGVVDGDDVQLDNPAAGDLDDKNVGENKQVTVNNLKLSGTASKNYVLSPTSLVANIAKVAPKEVEVSLKGNVSKVFDGTTQAVLSSNNFELIGILENETVTLNNALSGTYDTKNIGDNKTVTISSLTISGANASNYVLSAETKSGQIGEITPKEITVTADASQAKVYGDVEPSLSYTITPDLVSGDSFTGTLERAVGENIGTYAIAQGTLSAGTNYNLTYVADDFEITAKPITVTADASQRKVYGTADPVFTYAVSPSLVGNDAFSGTLERISGENVGNYAIGQGTLTAGGNYAVTYVGKDFEITAKTIEVTANSQTKVYGETDSALTYSFAPSLESGDSFTGELSRVAGENIGDYAINQGTLSAGSNYSIDYVSKDYTITAKPITVTVDASQKKIYGSAEPILTSTVSPSLVGTDAFTGALSRIIGENVGSYAIEQGDLSAGSNYTITFESKDFEITPKEISVSVNASQSKYYGEADPIFTYTASEALVSGNSFSGSLSRANGENAGTYDYTIGSLSAGSNYVLTLVTSDAFTIAAKPITVTADASQTKVYGTADPVFTYAVSPSLVGNDAFSGTLERISGENVGNYVIGQGTLTAGGNYAVTYVGKDFEITAKTIEVTADSKTKVYGETDSALTYSFAPSLESGDSFTGELSRVAGENIGNYAINQGTLSAGSNYSIDYVSKDYTITAKPITVTVDASQRKVYGTADPVFTYAVSPSLVGNDAFSGTLERISGENVGTYAIGQGTLTAGGNYAITYVGKGFEITPKEISVSVNTSQSKYYGEADPIFTYTASEALVSGNAFSGSLSRTNGENAGTYDYTIGSLSAGSNYVLTLVASDAFAIAAKPITVTADASQTKVYGTADPVFTYAVSPSLVGNDAFSGTLERLTGENVGTYAISQGTLTAGSNYIITYTGNDFEITKADQVITWNQTLVSNCDGVSESVLTASSNSGLPVMYTSSNTDVVTISNDELVYNNSGSATITASQAGNNNYNAAETVSLPVINSQPNLIRQQFENVIFFDNSSKEFKSYAWYKDGILVADQTLQYYKETGGLNGTYYAVATKLDGTLITSCPLTLSSTKTVETVRIYPNPVRKNESYQLITNIDPAKMLNARIEVFAVNGSLIDQRTTNDNETTLQAPNVEAVYIVRMTLSNSKTFTKNLLVKN</sequence>
<dbReference type="PANTHER" id="PTHR11319:SF35">
    <property type="entry name" value="OUTER MEMBRANE PROTEIN PMPC-RELATED"/>
    <property type="match status" value="1"/>
</dbReference>
<dbReference type="InterPro" id="IPR011050">
    <property type="entry name" value="Pectin_lyase_fold/virulence"/>
</dbReference>
<evidence type="ECO:0000259" key="3">
    <source>
        <dbReference type="Pfam" id="PF18657"/>
    </source>
</evidence>
<feature type="domain" description="MBG" evidence="4">
    <location>
        <begin position="3122"/>
        <end position="3190"/>
    </location>
</feature>
<evidence type="ECO:0000256" key="1">
    <source>
        <dbReference type="ARBA" id="ARBA00022729"/>
    </source>
</evidence>
<feature type="domain" description="MBG" evidence="4">
    <location>
        <begin position="3661"/>
        <end position="3731"/>
    </location>
</feature>
<dbReference type="InterPro" id="IPR008964">
    <property type="entry name" value="Invasin/intimin_cell_adhesion"/>
</dbReference>
<feature type="domain" description="YDG" evidence="3">
    <location>
        <begin position="2874"/>
        <end position="2955"/>
    </location>
</feature>
<dbReference type="EMBL" id="BAABDT010000006">
    <property type="protein sequence ID" value="GAA3744393.1"/>
    <property type="molecule type" value="Genomic_DNA"/>
</dbReference>
<feature type="domain" description="Right handed beta helix" evidence="2">
    <location>
        <begin position="2176"/>
        <end position="2336"/>
    </location>
</feature>
<feature type="domain" description="MBG" evidence="4">
    <location>
        <begin position="3430"/>
        <end position="3498"/>
    </location>
</feature>
<dbReference type="Gene3D" id="3.30.210.10">
    <property type="entry name" value="DNA polymerase, thumb domain"/>
    <property type="match status" value="1"/>
</dbReference>
<dbReference type="Pfam" id="PF18657">
    <property type="entry name" value="YDG"/>
    <property type="match status" value="2"/>
</dbReference>
<dbReference type="InterPro" id="IPR006626">
    <property type="entry name" value="PbH1"/>
</dbReference>
<feature type="domain" description="MBG" evidence="4">
    <location>
        <begin position="3353"/>
        <end position="3423"/>
    </location>
</feature>
<feature type="domain" description="MBG" evidence="4">
    <location>
        <begin position="1426"/>
        <end position="1503"/>
    </location>
</feature>
<feature type="domain" description="MBG" evidence="4">
    <location>
        <begin position="3198"/>
        <end position="3268"/>
    </location>
</feature>
<feature type="domain" description="MBG" evidence="4">
    <location>
        <begin position="1968"/>
        <end position="2047"/>
    </location>
</feature>
<keyword evidence="7" id="KW-1185">Reference proteome</keyword>
<feature type="domain" description="YDG" evidence="3">
    <location>
        <begin position="2782"/>
        <end position="2864"/>
    </location>
</feature>
<dbReference type="InterPro" id="IPR041248">
    <property type="entry name" value="YDG"/>
</dbReference>
<dbReference type="InterPro" id="IPR059226">
    <property type="entry name" value="Choice_anch_Q_dom"/>
</dbReference>
<dbReference type="Pfam" id="PF13229">
    <property type="entry name" value="Beta_helix"/>
    <property type="match status" value="2"/>
</dbReference>
<feature type="domain" description="MBG" evidence="4">
    <location>
        <begin position="942"/>
        <end position="1020"/>
    </location>
</feature>
<evidence type="ECO:0000259" key="4">
    <source>
        <dbReference type="Pfam" id="PF18676"/>
    </source>
</evidence>
<feature type="domain" description="Ig-like" evidence="5">
    <location>
        <begin position="883"/>
        <end position="938"/>
    </location>
</feature>
<evidence type="ECO:0000259" key="5">
    <source>
        <dbReference type="Pfam" id="PF19081"/>
    </source>
</evidence>
<evidence type="ECO:0000259" key="2">
    <source>
        <dbReference type="Pfam" id="PF13229"/>
    </source>
</evidence>
<comment type="caution">
    <text evidence="6">The sequence shown here is derived from an EMBL/GenBank/DDBJ whole genome shotgun (WGS) entry which is preliminary data.</text>
</comment>
<dbReference type="InterPro" id="IPR012334">
    <property type="entry name" value="Pectin_lyas_fold"/>
</dbReference>
<feature type="domain" description="Ig-like" evidence="5">
    <location>
        <begin position="789"/>
        <end position="858"/>
    </location>
</feature>
<name>A0ABP7FNK4_9FLAO</name>
<dbReference type="SUPFAM" id="SSF49373">
    <property type="entry name" value="Invasin/intimin cell-adhesion fragments"/>
    <property type="match status" value="2"/>
</dbReference>
<feature type="domain" description="MBG" evidence="4">
    <location>
        <begin position="3585"/>
        <end position="3650"/>
    </location>
</feature>
<dbReference type="RefSeq" id="WP_345159276.1">
    <property type="nucleotide sequence ID" value="NZ_BAABDT010000006.1"/>
</dbReference>
<dbReference type="InterPro" id="IPR026444">
    <property type="entry name" value="Secre_tail"/>
</dbReference>
<dbReference type="InterPro" id="IPR041286">
    <property type="entry name" value="MBG_2"/>
</dbReference>
<organism evidence="6 7">
    <name type="scientific">Flavobacterium ginsengisoli</name>
    <dbReference type="NCBI Taxonomy" id="871694"/>
    <lineage>
        <taxon>Bacteria</taxon>
        <taxon>Pseudomonadati</taxon>
        <taxon>Bacteroidota</taxon>
        <taxon>Flavobacteriia</taxon>
        <taxon>Flavobacteriales</taxon>
        <taxon>Flavobacteriaceae</taxon>
        <taxon>Flavobacterium</taxon>
    </lineage>
</organism>
<gene>
    <name evidence="6" type="ORF">GCM10022422_30610</name>
</gene>
<feature type="domain" description="Right handed beta helix" evidence="2">
    <location>
        <begin position="223"/>
        <end position="385"/>
    </location>
</feature>
<dbReference type="SMART" id="SM00710">
    <property type="entry name" value="PbH1"/>
    <property type="match status" value="21"/>
</dbReference>
<feature type="domain" description="MBG" evidence="4">
    <location>
        <begin position="3277"/>
        <end position="3342"/>
    </location>
</feature>
<dbReference type="Pfam" id="PF18676">
    <property type="entry name" value="MBG_2"/>
    <property type="match status" value="13"/>
</dbReference>
<dbReference type="InterPro" id="IPR037160">
    <property type="entry name" value="DNA_Pol_thumb_sf"/>
</dbReference>
<feature type="domain" description="MBG" evidence="4">
    <location>
        <begin position="3506"/>
        <end position="3573"/>
    </location>
</feature>
<keyword evidence="1" id="KW-0732">Signal</keyword>
<dbReference type="NCBIfam" id="NF041518">
    <property type="entry name" value="choice_anch_Q"/>
    <property type="match status" value="2"/>
</dbReference>
<evidence type="ECO:0000313" key="6">
    <source>
        <dbReference type="EMBL" id="GAA3744393.1"/>
    </source>
</evidence>
<dbReference type="Gene3D" id="2.60.40.1080">
    <property type="match status" value="2"/>
</dbReference>
<dbReference type="InterPro" id="IPR044023">
    <property type="entry name" value="Ig_7"/>
</dbReference>
<feature type="domain" description="MBG" evidence="4">
    <location>
        <begin position="2968"/>
        <end position="3038"/>
    </location>
</feature>
<proteinExistence type="predicted"/>
<dbReference type="Pfam" id="PF19081">
    <property type="entry name" value="Ig_7"/>
    <property type="match status" value="2"/>
</dbReference>
<evidence type="ECO:0008006" key="8">
    <source>
        <dbReference type="Google" id="ProtNLM"/>
    </source>
</evidence>
<dbReference type="SUPFAM" id="SSF51126">
    <property type="entry name" value="Pectin lyase-like"/>
    <property type="match status" value="6"/>
</dbReference>
<dbReference type="PANTHER" id="PTHR11319">
    <property type="entry name" value="G PROTEIN-COUPLED RECEPTOR-RELATED"/>
    <property type="match status" value="1"/>
</dbReference>
<dbReference type="InterPro" id="IPR039448">
    <property type="entry name" value="Beta_helix"/>
</dbReference>
<dbReference type="NCBIfam" id="TIGR04183">
    <property type="entry name" value="Por_Secre_tail"/>
    <property type="match status" value="1"/>
</dbReference>
<dbReference type="Gene3D" id="2.160.20.10">
    <property type="entry name" value="Single-stranded right-handed beta-helix, Pectin lyase-like"/>
    <property type="match status" value="5"/>
</dbReference>
<dbReference type="Proteomes" id="UP001501367">
    <property type="component" value="Unassembled WGS sequence"/>
</dbReference>
<protein>
    <recommendedName>
        <fullName evidence="8">Ig-like domain-containing protein</fullName>
    </recommendedName>
</protein>
<reference evidence="7" key="1">
    <citation type="journal article" date="2019" name="Int. J. Syst. Evol. Microbiol.">
        <title>The Global Catalogue of Microorganisms (GCM) 10K type strain sequencing project: providing services to taxonomists for standard genome sequencing and annotation.</title>
        <authorList>
            <consortium name="The Broad Institute Genomics Platform"/>
            <consortium name="The Broad Institute Genome Sequencing Center for Infectious Disease"/>
            <person name="Wu L."/>
            <person name="Ma J."/>
        </authorList>
    </citation>
    <scope>NUCLEOTIDE SEQUENCE [LARGE SCALE GENOMIC DNA]</scope>
    <source>
        <strain evidence="7">JCM 17336</strain>
    </source>
</reference>
<accession>A0ABP7FNK4</accession>